<accession>A0A4P9XHM6</accession>
<feature type="compositionally biased region" description="Acidic residues" evidence="3">
    <location>
        <begin position="118"/>
        <end position="128"/>
    </location>
</feature>
<evidence type="ECO:0000256" key="1">
    <source>
        <dbReference type="ARBA" id="ARBA00009686"/>
    </source>
</evidence>
<feature type="domain" description="Phosducin" evidence="4">
    <location>
        <begin position="65"/>
        <end position="243"/>
    </location>
</feature>
<dbReference type="Gene3D" id="1.10.168.10">
    <property type="entry name" value="Phosducin, domain 2"/>
    <property type="match status" value="1"/>
</dbReference>
<dbReference type="PANTHER" id="PTHR46052">
    <property type="entry name" value="PHOSDUCIN-LIKE PROTEIN"/>
    <property type="match status" value="1"/>
</dbReference>
<sequence length="279" mass="31655">MSNADDRLLAALDAQRAAAHLEREDIRALQQQHSDQEEDGSAHDDRQAATMAAPSMAQYPRHSGPQTGPKGVLADYAHHRQMERERKVAEQRAQMAKFSSPSTTAAKAPQESTLSDQAGDDEEEDEELRELLDELEREDTENDLALQRYREMRIRELRLQRPIFGTLLNIRQDEYVDAIDKEAATTPVIIHLYEPATRYHHAKFLRIRGREADSSFDRVVLPGLLCYRGGELVGNWMRAHEEILADTEQGVGGLGSVPTKKRLIRGPQFTAYHMDEEDD</sequence>
<dbReference type="AlphaFoldDB" id="A0A4P9XHM6"/>
<dbReference type="OrthoDB" id="70588at2759"/>
<proteinExistence type="inferred from homology"/>
<gene>
    <name evidence="5" type="ORF">THASP1DRAFT_26287</name>
</gene>
<evidence type="ECO:0000256" key="3">
    <source>
        <dbReference type="SAM" id="MobiDB-lite"/>
    </source>
</evidence>
<name>A0A4P9XHM6_9FUNG</name>
<evidence type="ECO:0000313" key="6">
    <source>
        <dbReference type="Proteomes" id="UP000271241"/>
    </source>
</evidence>
<evidence type="ECO:0000313" key="5">
    <source>
        <dbReference type="EMBL" id="RKP05168.1"/>
    </source>
</evidence>
<evidence type="ECO:0000259" key="4">
    <source>
        <dbReference type="Pfam" id="PF02114"/>
    </source>
</evidence>
<dbReference type="Pfam" id="PF02114">
    <property type="entry name" value="Phosducin"/>
    <property type="match status" value="1"/>
</dbReference>
<feature type="compositionally biased region" description="Polar residues" evidence="3">
    <location>
        <begin position="97"/>
        <end position="116"/>
    </location>
</feature>
<dbReference type="STRING" id="78915.A0A4P9XHM6"/>
<dbReference type="InterPro" id="IPR023196">
    <property type="entry name" value="Phosducin_N_dom_sf"/>
</dbReference>
<reference evidence="6" key="1">
    <citation type="journal article" date="2018" name="Nat. Microbiol.">
        <title>Leveraging single-cell genomics to expand the fungal tree of life.</title>
        <authorList>
            <person name="Ahrendt S.R."/>
            <person name="Quandt C.A."/>
            <person name="Ciobanu D."/>
            <person name="Clum A."/>
            <person name="Salamov A."/>
            <person name="Andreopoulos B."/>
            <person name="Cheng J.F."/>
            <person name="Woyke T."/>
            <person name="Pelin A."/>
            <person name="Henrissat B."/>
            <person name="Reynolds N.K."/>
            <person name="Benny G.L."/>
            <person name="Smith M.E."/>
            <person name="James T.Y."/>
            <person name="Grigoriev I.V."/>
        </authorList>
    </citation>
    <scope>NUCLEOTIDE SEQUENCE [LARGE SCALE GENOMIC DNA]</scope>
    <source>
        <strain evidence="6">RSA 1356</strain>
    </source>
</reference>
<organism evidence="5 6">
    <name type="scientific">Thamnocephalis sphaerospora</name>
    <dbReference type="NCBI Taxonomy" id="78915"/>
    <lineage>
        <taxon>Eukaryota</taxon>
        <taxon>Fungi</taxon>
        <taxon>Fungi incertae sedis</taxon>
        <taxon>Zoopagomycota</taxon>
        <taxon>Zoopagomycotina</taxon>
        <taxon>Zoopagomycetes</taxon>
        <taxon>Zoopagales</taxon>
        <taxon>Sigmoideomycetaceae</taxon>
        <taxon>Thamnocephalis</taxon>
    </lineage>
</organism>
<dbReference type="GO" id="GO:0008277">
    <property type="term" value="P:regulation of G protein-coupled receptor signaling pathway"/>
    <property type="evidence" value="ECO:0007669"/>
    <property type="project" value="InterPro"/>
</dbReference>
<dbReference type="InterPro" id="IPR051499">
    <property type="entry name" value="Phosducin-like_reg"/>
</dbReference>
<dbReference type="PRINTS" id="PR00677">
    <property type="entry name" value="PHOSDUCIN"/>
</dbReference>
<keyword evidence="6" id="KW-1185">Reference proteome</keyword>
<feature type="region of interest" description="Disordered" evidence="3">
    <location>
        <begin position="19"/>
        <end position="128"/>
    </location>
</feature>
<dbReference type="Proteomes" id="UP000271241">
    <property type="component" value="Unassembled WGS sequence"/>
</dbReference>
<feature type="compositionally biased region" description="Basic and acidic residues" evidence="3">
    <location>
        <begin position="76"/>
        <end position="90"/>
    </location>
</feature>
<dbReference type="SUPFAM" id="SSF52833">
    <property type="entry name" value="Thioredoxin-like"/>
    <property type="match status" value="1"/>
</dbReference>
<evidence type="ECO:0000256" key="2">
    <source>
        <dbReference type="ARBA" id="ARBA00022553"/>
    </source>
</evidence>
<dbReference type="Gene3D" id="3.40.30.10">
    <property type="entry name" value="Glutaredoxin"/>
    <property type="match status" value="1"/>
</dbReference>
<dbReference type="EMBL" id="KZ993234">
    <property type="protein sequence ID" value="RKP05168.1"/>
    <property type="molecule type" value="Genomic_DNA"/>
</dbReference>
<protein>
    <submittedName>
        <fullName evidence="5">Phosducin-domain-containing protein</fullName>
    </submittedName>
</protein>
<keyword evidence="2" id="KW-0597">Phosphoprotein</keyword>
<comment type="similarity">
    <text evidence="1">Belongs to the phosducin family.</text>
</comment>
<dbReference type="InterPro" id="IPR024253">
    <property type="entry name" value="Phosducin_thioredoxin-like_dom"/>
</dbReference>
<dbReference type="InterPro" id="IPR036249">
    <property type="entry name" value="Thioredoxin-like_sf"/>
</dbReference>
<dbReference type="PANTHER" id="PTHR46052:SF1">
    <property type="entry name" value="PHOSDUCIN-LIKE PROTEIN"/>
    <property type="match status" value="1"/>
</dbReference>
<dbReference type="InterPro" id="IPR001200">
    <property type="entry name" value="Phosducin"/>
</dbReference>